<dbReference type="GO" id="GO:0006310">
    <property type="term" value="P:DNA recombination"/>
    <property type="evidence" value="ECO:0007669"/>
    <property type="project" value="InterPro"/>
</dbReference>
<comment type="similarity">
    <text evidence="1">Belongs to the helicase family. RecQ subfamily.</text>
</comment>
<dbReference type="FunFam" id="3.40.50.300:FF:000296">
    <property type="entry name" value="ATP-dependent DNA helicase RecQ"/>
    <property type="match status" value="1"/>
</dbReference>
<dbReference type="AlphaFoldDB" id="A0A239XR44"/>
<dbReference type="InterPro" id="IPR036388">
    <property type="entry name" value="WH-like_DNA-bd_sf"/>
</dbReference>
<evidence type="ECO:0000259" key="13">
    <source>
        <dbReference type="PROSITE" id="PS51192"/>
    </source>
</evidence>
<gene>
    <name evidence="15" type="primary">recQ_2</name>
    <name evidence="15" type="ORF">SAMEA4412677_01990</name>
</gene>
<evidence type="ECO:0000256" key="1">
    <source>
        <dbReference type="ARBA" id="ARBA00005446"/>
    </source>
</evidence>
<evidence type="ECO:0000256" key="3">
    <source>
        <dbReference type="ARBA" id="ARBA00022741"/>
    </source>
</evidence>
<dbReference type="GO" id="GO:0003677">
    <property type="term" value="F:DNA binding"/>
    <property type="evidence" value="ECO:0007669"/>
    <property type="project" value="UniProtKB-KW"/>
</dbReference>
<evidence type="ECO:0000256" key="6">
    <source>
        <dbReference type="ARBA" id="ARBA00022840"/>
    </source>
</evidence>
<dbReference type="PROSITE" id="PS51194">
    <property type="entry name" value="HELICASE_CTER"/>
    <property type="match status" value="1"/>
</dbReference>
<keyword evidence="4 15" id="KW-0378">Hydrolase</keyword>
<dbReference type="InterPro" id="IPR011545">
    <property type="entry name" value="DEAD/DEAH_box_helicase_dom"/>
</dbReference>
<dbReference type="PROSITE" id="PS51192">
    <property type="entry name" value="HELICASE_ATP_BIND_1"/>
    <property type="match status" value="1"/>
</dbReference>
<dbReference type="Pfam" id="PF16124">
    <property type="entry name" value="RecQ_Zn_bind"/>
    <property type="match status" value="1"/>
</dbReference>
<dbReference type="GO" id="GO:0005737">
    <property type="term" value="C:cytoplasm"/>
    <property type="evidence" value="ECO:0007669"/>
    <property type="project" value="TreeGrafter"/>
</dbReference>
<evidence type="ECO:0000256" key="4">
    <source>
        <dbReference type="ARBA" id="ARBA00022801"/>
    </source>
</evidence>
<dbReference type="GO" id="GO:0005524">
    <property type="term" value="F:ATP binding"/>
    <property type="evidence" value="ECO:0007669"/>
    <property type="project" value="UniProtKB-KW"/>
</dbReference>
<evidence type="ECO:0000256" key="12">
    <source>
        <dbReference type="ARBA" id="ARBA00044550"/>
    </source>
</evidence>
<dbReference type="GO" id="GO:0006281">
    <property type="term" value="P:DNA repair"/>
    <property type="evidence" value="ECO:0007669"/>
    <property type="project" value="TreeGrafter"/>
</dbReference>
<keyword evidence="6" id="KW-0067">ATP-binding</keyword>
<evidence type="ECO:0000256" key="8">
    <source>
        <dbReference type="ARBA" id="ARBA00023235"/>
    </source>
</evidence>
<dbReference type="GO" id="GO:0009378">
    <property type="term" value="F:four-way junction helicase activity"/>
    <property type="evidence" value="ECO:0007669"/>
    <property type="project" value="TreeGrafter"/>
</dbReference>
<evidence type="ECO:0000256" key="5">
    <source>
        <dbReference type="ARBA" id="ARBA00022806"/>
    </source>
</evidence>
<dbReference type="GO" id="GO:0046872">
    <property type="term" value="F:metal ion binding"/>
    <property type="evidence" value="ECO:0007669"/>
    <property type="project" value="UniProtKB-KW"/>
</dbReference>
<evidence type="ECO:0000256" key="11">
    <source>
        <dbReference type="ARBA" id="ARBA00044535"/>
    </source>
</evidence>
<dbReference type="InterPro" id="IPR032284">
    <property type="entry name" value="RecQ_Zn-bd"/>
</dbReference>
<comment type="catalytic activity">
    <reaction evidence="9">
        <text>Couples ATP hydrolysis with the unwinding of duplex DNA by translocating in the 3'-5' direction.</text>
        <dbReference type="EC" id="5.6.2.4"/>
    </reaction>
</comment>
<dbReference type="NCBIfam" id="TIGR00614">
    <property type="entry name" value="recQ_fam"/>
    <property type="match status" value="1"/>
</dbReference>
<dbReference type="SUPFAM" id="SSF52540">
    <property type="entry name" value="P-loop containing nucleoside triphosphate hydrolases"/>
    <property type="match status" value="1"/>
</dbReference>
<keyword evidence="16" id="KW-1185">Reference proteome</keyword>
<keyword evidence="3" id="KW-0547">Nucleotide-binding</keyword>
<dbReference type="GO" id="GO:0043138">
    <property type="term" value="F:3'-5' DNA helicase activity"/>
    <property type="evidence" value="ECO:0007669"/>
    <property type="project" value="UniProtKB-EC"/>
</dbReference>
<name>A0A239XR44_9FLAO</name>
<dbReference type="EC" id="5.6.2.4" evidence="10"/>
<protein>
    <recommendedName>
        <fullName evidence="11">ATP-dependent DNA helicase RecQ</fullName>
        <ecNumber evidence="10">5.6.2.4</ecNumber>
    </recommendedName>
    <alternativeName>
        <fullName evidence="12">DNA 3'-5' helicase RecQ</fullName>
    </alternativeName>
</protein>
<evidence type="ECO:0000259" key="14">
    <source>
        <dbReference type="PROSITE" id="PS51194"/>
    </source>
</evidence>
<dbReference type="PANTHER" id="PTHR13710">
    <property type="entry name" value="DNA HELICASE RECQ FAMILY MEMBER"/>
    <property type="match status" value="1"/>
</dbReference>
<keyword evidence="2" id="KW-0479">Metal-binding</keyword>
<evidence type="ECO:0000313" key="16">
    <source>
        <dbReference type="Proteomes" id="UP000215196"/>
    </source>
</evidence>
<sequence>MISTKEFEKLKYETLKYFWGYDSFRDSQEDIINSIISCKDTLALLPTGAGKSLCYQLPALIQQGTCIVISPLVALMRDQVSQLKKRGIEAEFLSSELEEAEAETIFNNCKDGLTKLLYVSPERLANAQFLQNIEEVEISFIAVDEAHCISEWGQDFRPSYQNIKTFKEQFKDVPCLALTATATLKVLTEIQSKLGLKNPNVFQKSFRRNNLNIVIEEISDKYQRIYDILRLNQKSGIIYTRTRKEAEELTYFLSSKGISNVDFFHAGISPKEKMAKQKKWINSQSNVLVSTNAFGMGIDKDNVRFVIHFSPSASIENYYQEIGRAGRNGHQSFAFMFWNQQELNNFDQILANQIPTKKEFTAIVSYIYSAFQVADGELPEQTFQLHIDRVKRFTKYSTPKIKNVLNFLHNQELIFHNEYKSLSTLELKIKPEEIDLLPRKESYLIELLLRNIAGLSSHKVHFSEVALAAKIGADIQQLKESIKDLQKQSYLEYIDGSLSSIKFLKHRNDRLISGKYWILFEQIQKNKIQKWEEMKFFTKDERYCKMKLILSYFDEKNIKNCGQCHVCKRNTESIFGSSVSRDIVTVLEKQPSSLEEIAVQLSFHKKEKILENLIDLLDSGRVKMLNFRTYALA</sequence>
<dbReference type="SMART" id="SM00487">
    <property type="entry name" value="DEXDc"/>
    <property type="match status" value="1"/>
</dbReference>
<dbReference type="Pfam" id="PF00270">
    <property type="entry name" value="DEAD"/>
    <property type="match status" value="1"/>
</dbReference>
<dbReference type="GO" id="GO:0043590">
    <property type="term" value="C:bacterial nucleoid"/>
    <property type="evidence" value="ECO:0007669"/>
    <property type="project" value="TreeGrafter"/>
</dbReference>
<dbReference type="PANTHER" id="PTHR13710:SF105">
    <property type="entry name" value="ATP-DEPENDENT DNA HELICASE Q1"/>
    <property type="match status" value="1"/>
</dbReference>
<dbReference type="KEGG" id="ctak:4412677_01990"/>
<keyword evidence="7" id="KW-0238">DNA-binding</keyword>
<dbReference type="SMART" id="SM00490">
    <property type="entry name" value="HELICc"/>
    <property type="match status" value="1"/>
</dbReference>
<organism evidence="15 16">
    <name type="scientific">Chryseobacterium taklimakanense</name>
    <dbReference type="NCBI Taxonomy" id="536441"/>
    <lineage>
        <taxon>Bacteria</taxon>
        <taxon>Pseudomonadati</taxon>
        <taxon>Bacteroidota</taxon>
        <taxon>Flavobacteriia</taxon>
        <taxon>Flavobacteriales</taxon>
        <taxon>Weeksellaceae</taxon>
        <taxon>Chryseobacterium group</taxon>
        <taxon>Chryseobacterium</taxon>
    </lineage>
</organism>
<keyword evidence="8" id="KW-0413">Isomerase</keyword>
<dbReference type="InterPro" id="IPR001650">
    <property type="entry name" value="Helicase_C-like"/>
</dbReference>
<dbReference type="Gene3D" id="1.10.10.10">
    <property type="entry name" value="Winged helix-like DNA-binding domain superfamily/Winged helix DNA-binding domain"/>
    <property type="match status" value="1"/>
</dbReference>
<evidence type="ECO:0000256" key="7">
    <source>
        <dbReference type="ARBA" id="ARBA00023125"/>
    </source>
</evidence>
<dbReference type="GO" id="GO:0016787">
    <property type="term" value="F:hydrolase activity"/>
    <property type="evidence" value="ECO:0007669"/>
    <property type="project" value="UniProtKB-KW"/>
</dbReference>
<dbReference type="RefSeq" id="WP_095072873.1">
    <property type="nucleotide sequence ID" value="NZ_LT906465.1"/>
</dbReference>
<accession>A0A239XR44</accession>
<keyword evidence="5 15" id="KW-0347">Helicase</keyword>
<dbReference type="Proteomes" id="UP000215196">
    <property type="component" value="Chromosome 1"/>
</dbReference>
<dbReference type="InterPro" id="IPR027417">
    <property type="entry name" value="P-loop_NTPase"/>
</dbReference>
<dbReference type="InterPro" id="IPR014001">
    <property type="entry name" value="Helicase_ATP-bd"/>
</dbReference>
<evidence type="ECO:0000313" key="15">
    <source>
        <dbReference type="EMBL" id="SNV48832.1"/>
    </source>
</evidence>
<dbReference type="EMBL" id="LT906465">
    <property type="protein sequence ID" value="SNV48832.1"/>
    <property type="molecule type" value="Genomic_DNA"/>
</dbReference>
<dbReference type="GO" id="GO:0030894">
    <property type="term" value="C:replisome"/>
    <property type="evidence" value="ECO:0007669"/>
    <property type="project" value="TreeGrafter"/>
</dbReference>
<feature type="domain" description="Helicase ATP-binding" evidence="13">
    <location>
        <begin position="32"/>
        <end position="200"/>
    </location>
</feature>
<evidence type="ECO:0000256" key="10">
    <source>
        <dbReference type="ARBA" id="ARBA00034808"/>
    </source>
</evidence>
<dbReference type="InterPro" id="IPR004589">
    <property type="entry name" value="DNA_helicase_ATP-dep_RecQ"/>
</dbReference>
<evidence type="ECO:0000256" key="2">
    <source>
        <dbReference type="ARBA" id="ARBA00022723"/>
    </source>
</evidence>
<feature type="domain" description="Helicase C-terminal" evidence="14">
    <location>
        <begin position="210"/>
        <end position="391"/>
    </location>
</feature>
<evidence type="ECO:0000256" key="9">
    <source>
        <dbReference type="ARBA" id="ARBA00034617"/>
    </source>
</evidence>
<dbReference type="CDD" id="cd17920">
    <property type="entry name" value="DEXHc_RecQ"/>
    <property type="match status" value="1"/>
</dbReference>
<reference evidence="15 16" key="1">
    <citation type="submission" date="2017-06" db="EMBL/GenBank/DDBJ databases">
        <authorList>
            <consortium name="Pathogen Informatics"/>
        </authorList>
    </citation>
    <scope>NUCLEOTIDE SEQUENCE [LARGE SCALE GENOMIC DNA]</scope>
    <source>
        <strain evidence="15 16">NCTC13490</strain>
    </source>
</reference>
<proteinExistence type="inferred from homology"/>
<dbReference type="Pfam" id="PF00271">
    <property type="entry name" value="Helicase_C"/>
    <property type="match status" value="1"/>
</dbReference>
<dbReference type="Gene3D" id="3.40.50.300">
    <property type="entry name" value="P-loop containing nucleotide triphosphate hydrolases"/>
    <property type="match status" value="2"/>
</dbReference>